<dbReference type="EMBL" id="JACRWC010000058">
    <property type="protein sequence ID" value="MBC5999297.1"/>
    <property type="molecule type" value="Genomic_DNA"/>
</dbReference>
<gene>
    <name evidence="3" type="ORF">H8876_04725</name>
</gene>
<keyword evidence="2" id="KW-1133">Transmembrane helix</keyword>
<name>A0A923NER2_9FIRM</name>
<protein>
    <recommendedName>
        <fullName evidence="5">ABC-transporter type IV</fullName>
    </recommendedName>
</protein>
<sequence>MNQVLIFAFLFFIGSCLGWCMEVFFRRFFSRANPERKWINPGFLAGPYLPLYGFGLWGMYAVSALSAVAMTPSKALDVAIILVIMAVVMTIIEYIAGIIFIRGMHVKLWDYTKEKGNIKGIICPKFSVIWGLLGCVYYFFVNPYVVGWVHWLSQHLAFSFFIGMFFGVFAIDLWYSLNISGKVRDFAQEKDIVVKYEELKDYLAQQREELEEKKRFVLAFKTEMPLSRQLEKYSEHMELLRKQSERLKHVKEKLEERIEERRHE</sequence>
<feature type="coiled-coil region" evidence="1">
    <location>
        <begin position="193"/>
        <end position="264"/>
    </location>
</feature>
<proteinExistence type="predicted"/>
<feature type="transmembrane region" description="Helical" evidence="2">
    <location>
        <begin position="6"/>
        <end position="29"/>
    </location>
</feature>
<feature type="transmembrane region" description="Helical" evidence="2">
    <location>
        <begin position="122"/>
        <end position="140"/>
    </location>
</feature>
<comment type="caution">
    <text evidence="3">The sequence shown here is derived from an EMBL/GenBank/DDBJ whole genome shotgun (WGS) entry which is preliminary data.</text>
</comment>
<evidence type="ECO:0000313" key="3">
    <source>
        <dbReference type="EMBL" id="MBC5999297.1"/>
    </source>
</evidence>
<reference evidence="3" key="1">
    <citation type="submission" date="2020-08" db="EMBL/GenBank/DDBJ databases">
        <authorList>
            <person name="Liu C."/>
            <person name="Sun Q."/>
        </authorList>
    </citation>
    <scope>NUCLEOTIDE SEQUENCE</scope>
    <source>
        <strain evidence="3">BX16</strain>
    </source>
</reference>
<keyword evidence="1" id="KW-0175">Coiled coil</keyword>
<dbReference type="RefSeq" id="WP_249286751.1">
    <property type="nucleotide sequence ID" value="NZ_JACRWC010000058.1"/>
</dbReference>
<feature type="transmembrane region" description="Helical" evidence="2">
    <location>
        <begin position="152"/>
        <end position="175"/>
    </location>
</feature>
<feature type="transmembrane region" description="Helical" evidence="2">
    <location>
        <begin position="78"/>
        <end position="101"/>
    </location>
</feature>
<dbReference type="AlphaFoldDB" id="A0A923NER2"/>
<dbReference type="Pfam" id="PF06541">
    <property type="entry name" value="ABC_trans_CmpB"/>
    <property type="match status" value="1"/>
</dbReference>
<feature type="transmembrane region" description="Helical" evidence="2">
    <location>
        <begin position="49"/>
        <end position="72"/>
    </location>
</feature>
<keyword evidence="4" id="KW-1185">Reference proteome</keyword>
<evidence type="ECO:0000256" key="1">
    <source>
        <dbReference type="SAM" id="Coils"/>
    </source>
</evidence>
<evidence type="ECO:0000256" key="2">
    <source>
        <dbReference type="SAM" id="Phobius"/>
    </source>
</evidence>
<keyword evidence="2" id="KW-0812">Transmembrane</keyword>
<evidence type="ECO:0008006" key="5">
    <source>
        <dbReference type="Google" id="ProtNLM"/>
    </source>
</evidence>
<dbReference type="InterPro" id="IPR010540">
    <property type="entry name" value="CmpB_TMEM229"/>
</dbReference>
<keyword evidence="2" id="KW-0472">Membrane</keyword>
<organism evidence="3 4">
    <name type="scientific">Lentihominibacter faecis</name>
    <dbReference type="NCBI Taxonomy" id="2764712"/>
    <lineage>
        <taxon>Bacteria</taxon>
        <taxon>Bacillati</taxon>
        <taxon>Bacillota</taxon>
        <taxon>Clostridia</taxon>
        <taxon>Peptostreptococcales</taxon>
        <taxon>Anaerovoracaceae</taxon>
        <taxon>Lentihominibacter</taxon>
    </lineage>
</organism>
<dbReference type="Proteomes" id="UP000644115">
    <property type="component" value="Unassembled WGS sequence"/>
</dbReference>
<accession>A0A923NER2</accession>
<evidence type="ECO:0000313" key="4">
    <source>
        <dbReference type="Proteomes" id="UP000644115"/>
    </source>
</evidence>